<proteinExistence type="predicted"/>
<dbReference type="RefSeq" id="WP_241913245.1">
    <property type="nucleotide sequence ID" value="NZ_CP093326.1"/>
</dbReference>
<dbReference type="CDD" id="cd05155">
    <property type="entry name" value="APH_ChoK_like_1"/>
    <property type="match status" value="1"/>
</dbReference>
<dbReference type="Gene3D" id="3.30.200.20">
    <property type="entry name" value="Phosphorylase Kinase, domain 1"/>
    <property type="match status" value="1"/>
</dbReference>
<name>A0ABY3W8K6_9MICC</name>
<dbReference type="InterPro" id="IPR011009">
    <property type="entry name" value="Kinase-like_dom_sf"/>
</dbReference>
<evidence type="ECO:0000313" key="2">
    <source>
        <dbReference type="EMBL" id="UNK44903.1"/>
    </source>
</evidence>
<dbReference type="EMBL" id="CP093326">
    <property type="protein sequence ID" value="UNK44903.1"/>
    <property type="molecule type" value="Genomic_DNA"/>
</dbReference>
<dbReference type="PANTHER" id="PTHR21310">
    <property type="entry name" value="AMINOGLYCOSIDE PHOSPHOTRANSFERASE-RELATED-RELATED"/>
    <property type="match status" value="1"/>
</dbReference>
<dbReference type="SUPFAM" id="SSF56112">
    <property type="entry name" value="Protein kinase-like (PK-like)"/>
    <property type="match status" value="1"/>
</dbReference>
<evidence type="ECO:0000313" key="3">
    <source>
        <dbReference type="Proteomes" id="UP000829069"/>
    </source>
</evidence>
<keyword evidence="3" id="KW-1185">Reference proteome</keyword>
<dbReference type="PANTHER" id="PTHR21310:SF42">
    <property type="entry name" value="BIFUNCTIONAL AAC_APH"/>
    <property type="match status" value="1"/>
</dbReference>
<dbReference type="InterPro" id="IPR002575">
    <property type="entry name" value="Aminoglycoside_PTrfase"/>
</dbReference>
<organism evidence="2 3">
    <name type="scientific">Arthrobacter sulfonylureivorans</name>
    <dbReference type="NCBI Taxonomy" id="2486855"/>
    <lineage>
        <taxon>Bacteria</taxon>
        <taxon>Bacillati</taxon>
        <taxon>Actinomycetota</taxon>
        <taxon>Actinomycetes</taxon>
        <taxon>Micrococcales</taxon>
        <taxon>Micrococcaceae</taxon>
        <taxon>Arthrobacter</taxon>
    </lineage>
</organism>
<protein>
    <submittedName>
        <fullName evidence="2">Aminoglycoside phosphotransferase family protein</fullName>
    </submittedName>
</protein>
<accession>A0ABY3W8K6</accession>
<dbReference type="Gene3D" id="3.90.1200.10">
    <property type="match status" value="1"/>
</dbReference>
<reference evidence="2 3" key="1">
    <citation type="submission" date="2022-03" db="EMBL/GenBank/DDBJ databases">
        <title>Isotopic signatures of nitrous oxide derived from detoxification processes.</title>
        <authorList>
            <person name="Behrendt U."/>
            <person name="Buchen C."/>
            <person name="Well R."/>
            <person name="Ulrich A."/>
            <person name="Rohe L."/>
            <person name="Kolb S."/>
            <person name="Schloter M."/>
            <person name="Horn M.A."/>
            <person name="Augustin J."/>
        </authorList>
    </citation>
    <scope>NUCLEOTIDE SEQUENCE [LARGE SCALE GENOMIC DNA]</scope>
    <source>
        <strain evidence="2 3">S4-C24</strain>
    </source>
</reference>
<evidence type="ECO:0000259" key="1">
    <source>
        <dbReference type="Pfam" id="PF01636"/>
    </source>
</evidence>
<dbReference type="Pfam" id="PF01636">
    <property type="entry name" value="APH"/>
    <property type="match status" value="1"/>
</dbReference>
<sequence length="295" mass="31690">MALMPAAEIDVTNDLVQRLLSDQFPDLARLPLVRVANGWDNVTFKLGGELAIRLPCREAAADLLLNEQQWLPSLAPELPVAVPAPVRCGKPSSYYPWSWSVVPWLEGRAAWRLRAEERRSLAPGLAAFVASLHVPAPSGAPVNPVRGVPLASRNAAVLQRLDSGAVPQPERVAALWRQLSALPAWDGPALWLHGDLHPGNLVVDGTRLAAVIDFGDITAGDPATDLAAAWLVFDAVGRREFIAAVESRTDVAPETWQRGRGWALAMATALLTSSDDNRLLRGVGERALAEVLSGS</sequence>
<dbReference type="InterPro" id="IPR051678">
    <property type="entry name" value="AGP_Transferase"/>
</dbReference>
<feature type="domain" description="Aminoglycoside phosphotransferase" evidence="1">
    <location>
        <begin position="33"/>
        <end position="262"/>
    </location>
</feature>
<gene>
    <name evidence="2" type="ORF">MNQ99_13180</name>
</gene>
<dbReference type="Proteomes" id="UP000829069">
    <property type="component" value="Chromosome"/>
</dbReference>